<sequence length="145" mass="16250">MQHRPPAEERLKRSKQPGTRFAFYGRQAFNGPSYPRQLGRAWTLLKPCGGDIVATFFDIDTAPSVHWSDCAQACALIDMLKRGEHTFHAVVFGLSHQEAHALFDPDFPLFRIPLWMPVFEPPQRLAGTHGPVIGAAPDDEQEGEK</sequence>
<evidence type="ECO:0000313" key="1">
    <source>
        <dbReference type="EMBL" id="GAA4132253.1"/>
    </source>
</evidence>
<name>A0ABP7Y886_9ACTN</name>
<keyword evidence="2" id="KW-1185">Reference proteome</keyword>
<gene>
    <name evidence="1" type="ORF">GCM10022416_11840</name>
</gene>
<dbReference type="EMBL" id="BAABDO010000010">
    <property type="protein sequence ID" value="GAA4132253.1"/>
    <property type="molecule type" value="Genomic_DNA"/>
</dbReference>
<reference evidence="2" key="1">
    <citation type="journal article" date="2019" name="Int. J. Syst. Evol. Microbiol.">
        <title>The Global Catalogue of Microorganisms (GCM) 10K type strain sequencing project: providing services to taxonomists for standard genome sequencing and annotation.</title>
        <authorList>
            <consortium name="The Broad Institute Genomics Platform"/>
            <consortium name="The Broad Institute Genome Sequencing Center for Infectious Disease"/>
            <person name="Wu L."/>
            <person name="Ma J."/>
        </authorList>
    </citation>
    <scope>NUCLEOTIDE SEQUENCE [LARGE SCALE GENOMIC DNA]</scope>
    <source>
        <strain evidence="2">JCM 17316</strain>
    </source>
</reference>
<protein>
    <submittedName>
        <fullName evidence="1">Uncharacterized protein</fullName>
    </submittedName>
</protein>
<organism evidence="1 2">
    <name type="scientific">Actinomadura keratinilytica</name>
    <dbReference type="NCBI Taxonomy" id="547461"/>
    <lineage>
        <taxon>Bacteria</taxon>
        <taxon>Bacillati</taxon>
        <taxon>Actinomycetota</taxon>
        <taxon>Actinomycetes</taxon>
        <taxon>Streptosporangiales</taxon>
        <taxon>Thermomonosporaceae</taxon>
        <taxon>Actinomadura</taxon>
    </lineage>
</organism>
<accession>A0ABP7Y886</accession>
<proteinExistence type="predicted"/>
<dbReference type="RefSeq" id="WP_345018138.1">
    <property type="nucleotide sequence ID" value="NZ_BAABDO010000010.1"/>
</dbReference>
<dbReference type="Proteomes" id="UP001500266">
    <property type="component" value="Unassembled WGS sequence"/>
</dbReference>
<evidence type="ECO:0000313" key="2">
    <source>
        <dbReference type="Proteomes" id="UP001500266"/>
    </source>
</evidence>
<comment type="caution">
    <text evidence="1">The sequence shown here is derived from an EMBL/GenBank/DDBJ whole genome shotgun (WGS) entry which is preliminary data.</text>
</comment>